<keyword evidence="14" id="KW-0968">Cytoplasmic vesicle</keyword>
<feature type="signal peptide" evidence="16">
    <location>
        <begin position="1"/>
        <end position="21"/>
    </location>
</feature>
<reference evidence="18" key="1">
    <citation type="journal article" date="2021" name="Open Biol.">
        <title>Shared evolutionary footprints suggest mitochondrial oxidative damage underlies multiple complex I losses in fungi.</title>
        <authorList>
            <person name="Schikora-Tamarit M.A."/>
            <person name="Marcet-Houben M."/>
            <person name="Nosek J."/>
            <person name="Gabaldon T."/>
        </authorList>
    </citation>
    <scope>NUCLEOTIDE SEQUENCE</scope>
    <source>
        <strain evidence="18">CBS2887</strain>
    </source>
</reference>
<evidence type="ECO:0000256" key="1">
    <source>
        <dbReference type="ARBA" id="ARBA00004304"/>
    </source>
</evidence>
<dbReference type="Pfam" id="PF09451">
    <property type="entry name" value="ATG27"/>
    <property type="match status" value="1"/>
</dbReference>
<evidence type="ECO:0000256" key="11">
    <source>
        <dbReference type="ARBA" id="ARBA00023128"/>
    </source>
</evidence>
<dbReference type="GO" id="GO:0006914">
    <property type="term" value="P:autophagy"/>
    <property type="evidence" value="ECO:0007669"/>
    <property type="project" value="UniProtKB-KW"/>
</dbReference>
<dbReference type="InterPro" id="IPR018939">
    <property type="entry name" value="Autophagy-rel_prot_27"/>
</dbReference>
<dbReference type="GO" id="GO:0030659">
    <property type="term" value="C:cytoplasmic vesicle membrane"/>
    <property type="evidence" value="ECO:0007669"/>
    <property type="project" value="UniProtKB-SubCell"/>
</dbReference>
<feature type="domain" description="MRH" evidence="17">
    <location>
        <begin position="43"/>
        <end position="168"/>
    </location>
</feature>
<evidence type="ECO:0000256" key="2">
    <source>
        <dbReference type="ARBA" id="ARBA00004358"/>
    </source>
</evidence>
<evidence type="ECO:0000313" key="18">
    <source>
        <dbReference type="EMBL" id="KAH3683973.1"/>
    </source>
</evidence>
<keyword evidence="11" id="KW-0496">Mitochondrion</keyword>
<keyword evidence="19" id="KW-1185">Reference proteome</keyword>
<dbReference type="EMBL" id="JAEUBG010002836">
    <property type="protein sequence ID" value="KAH3683973.1"/>
    <property type="molecule type" value="Genomic_DNA"/>
</dbReference>
<comment type="similarity">
    <text evidence="4">Belongs to the ATG27 family.</text>
</comment>
<evidence type="ECO:0000259" key="17">
    <source>
        <dbReference type="PROSITE" id="PS51914"/>
    </source>
</evidence>
<feature type="chain" id="PRO_5040512157" description="Autophagy-related protein 27" evidence="16">
    <location>
        <begin position="22"/>
        <end position="263"/>
    </location>
</feature>
<dbReference type="OrthoDB" id="29460at2759"/>
<evidence type="ECO:0000256" key="3">
    <source>
        <dbReference type="ARBA" id="ARBA00004614"/>
    </source>
</evidence>
<protein>
    <recommendedName>
        <fullName evidence="5">Autophagy-related protein 27</fullName>
    </recommendedName>
</protein>
<evidence type="ECO:0000256" key="6">
    <source>
        <dbReference type="ARBA" id="ARBA00022692"/>
    </source>
</evidence>
<evidence type="ECO:0000256" key="7">
    <source>
        <dbReference type="ARBA" id="ARBA00022729"/>
    </source>
</evidence>
<accession>A0A9P8TLH0</accession>
<dbReference type="GO" id="GO:0031966">
    <property type="term" value="C:mitochondrial membrane"/>
    <property type="evidence" value="ECO:0007669"/>
    <property type="project" value="UniProtKB-SubCell"/>
</dbReference>
<evidence type="ECO:0000256" key="4">
    <source>
        <dbReference type="ARBA" id="ARBA00005363"/>
    </source>
</evidence>
<name>A0A9P8TLH0_WICPI</name>
<dbReference type="GO" id="GO:0000139">
    <property type="term" value="C:Golgi membrane"/>
    <property type="evidence" value="ECO:0007669"/>
    <property type="project" value="UniProtKB-SubCell"/>
</dbReference>
<gene>
    <name evidence="18" type="ORF">WICPIJ_005048</name>
</gene>
<evidence type="ECO:0000256" key="15">
    <source>
        <dbReference type="SAM" id="Phobius"/>
    </source>
</evidence>
<keyword evidence="6 15" id="KW-0812">Transmembrane</keyword>
<dbReference type="Gene3D" id="2.70.130.10">
    <property type="entry name" value="Mannose-6-phosphate receptor binding domain"/>
    <property type="match status" value="1"/>
</dbReference>
<dbReference type="PROSITE" id="PS51914">
    <property type="entry name" value="MRH"/>
    <property type="match status" value="1"/>
</dbReference>
<proteinExistence type="inferred from homology"/>
<keyword evidence="10" id="KW-0333">Golgi apparatus</keyword>
<evidence type="ECO:0000256" key="14">
    <source>
        <dbReference type="ARBA" id="ARBA00023329"/>
    </source>
</evidence>
<keyword evidence="12 15" id="KW-0472">Membrane</keyword>
<dbReference type="AlphaFoldDB" id="A0A9P8TLH0"/>
<comment type="caution">
    <text evidence="18">The sequence shown here is derived from an EMBL/GenBank/DDBJ whole genome shotgun (WGS) entry which is preliminary data.</text>
</comment>
<keyword evidence="13" id="KW-1015">Disulfide bond</keyword>
<keyword evidence="7 16" id="KW-0732">Signal</keyword>
<evidence type="ECO:0000256" key="9">
    <source>
        <dbReference type="ARBA" id="ARBA00023006"/>
    </source>
</evidence>
<feature type="transmembrane region" description="Helical" evidence="15">
    <location>
        <begin position="188"/>
        <end position="207"/>
    </location>
</feature>
<organism evidence="18 19">
    <name type="scientific">Wickerhamomyces pijperi</name>
    <name type="common">Yeast</name>
    <name type="synonym">Pichia pijperi</name>
    <dbReference type="NCBI Taxonomy" id="599730"/>
    <lineage>
        <taxon>Eukaryota</taxon>
        <taxon>Fungi</taxon>
        <taxon>Dikarya</taxon>
        <taxon>Ascomycota</taxon>
        <taxon>Saccharomycotina</taxon>
        <taxon>Saccharomycetes</taxon>
        <taxon>Phaffomycetales</taxon>
        <taxon>Wickerhamomycetaceae</taxon>
        <taxon>Wickerhamomyces</taxon>
    </lineage>
</organism>
<dbReference type="Proteomes" id="UP000774326">
    <property type="component" value="Unassembled WGS sequence"/>
</dbReference>
<comment type="subcellular location">
    <subcellularLocation>
        <location evidence="2">Cytoplasmic vesicle membrane</location>
        <topology evidence="2">Single-pass type I membrane protein</topology>
    </subcellularLocation>
    <subcellularLocation>
        <location evidence="3">Golgi apparatus membrane</location>
        <topology evidence="3">Single-pass type I membrane protein</topology>
    </subcellularLocation>
    <subcellularLocation>
        <location evidence="1">Mitochondrion membrane</location>
        <topology evidence="1">Single-pass membrane protein</topology>
    </subcellularLocation>
</comment>
<dbReference type="InterPro" id="IPR009011">
    <property type="entry name" value="Man6P_isomerase_rcpt-bd_dom_sf"/>
</dbReference>
<evidence type="ECO:0000256" key="8">
    <source>
        <dbReference type="ARBA" id="ARBA00022989"/>
    </source>
</evidence>
<evidence type="ECO:0000256" key="5">
    <source>
        <dbReference type="ARBA" id="ARBA00013776"/>
    </source>
</evidence>
<evidence type="ECO:0000313" key="19">
    <source>
        <dbReference type="Proteomes" id="UP000774326"/>
    </source>
</evidence>
<keyword evidence="8 15" id="KW-1133">Transmembrane helix</keyword>
<dbReference type="InterPro" id="IPR044865">
    <property type="entry name" value="MRH_dom"/>
</dbReference>
<sequence length="263" mass="28829">MLSQTLNSLLTLCVLFQLSSALHCDQEGLAAYRLQEVLKDIKSKTFNTDTPPSVSTFTWYLNLCGTGDQDFPDPECPKNSQICGVKSVSLPGQSPIKTEIITLGNGLNYQIEESTKEFIDLKLDDTNWGSNTISSNFHLVCANEENIDVSFNDNTLKLTLSTPGACLKEDKEHTPPPPPPPPGSDDSWGWFTWFFILGVLFTGGYIIGSAWVGRGSDEFQDAIHDFIDTLKSLLANLPEFIGEIFNKVFGNSGNSGRGGYTSV</sequence>
<keyword evidence="9" id="KW-0072">Autophagy</keyword>
<evidence type="ECO:0000256" key="13">
    <source>
        <dbReference type="ARBA" id="ARBA00023157"/>
    </source>
</evidence>
<evidence type="ECO:0000256" key="16">
    <source>
        <dbReference type="SAM" id="SignalP"/>
    </source>
</evidence>
<evidence type="ECO:0000256" key="10">
    <source>
        <dbReference type="ARBA" id="ARBA00023034"/>
    </source>
</evidence>
<evidence type="ECO:0000256" key="12">
    <source>
        <dbReference type="ARBA" id="ARBA00023136"/>
    </source>
</evidence>
<reference evidence="18" key="2">
    <citation type="submission" date="2021-01" db="EMBL/GenBank/DDBJ databases">
        <authorList>
            <person name="Schikora-Tamarit M.A."/>
        </authorList>
    </citation>
    <scope>NUCLEOTIDE SEQUENCE</scope>
    <source>
        <strain evidence="18">CBS2887</strain>
    </source>
</reference>